<dbReference type="EC" id="2.7.11.1" evidence="2"/>
<accession>A0A1K1LC55</accession>
<dbReference type="EMBL" id="LT630450">
    <property type="protein sequence ID" value="SFV72308.1"/>
    <property type="molecule type" value="Genomic_DNA"/>
</dbReference>
<name>A0A1K1LC55_9BACT</name>
<dbReference type="RefSeq" id="WP_072332432.1">
    <property type="nucleotide sequence ID" value="NZ_CALUWT010000029.1"/>
</dbReference>
<dbReference type="OrthoDB" id="9792240at2"/>
<evidence type="ECO:0000313" key="2">
    <source>
        <dbReference type="EMBL" id="SFV72308.1"/>
    </source>
</evidence>
<evidence type="ECO:0000259" key="1">
    <source>
        <dbReference type="Pfam" id="PF13581"/>
    </source>
</evidence>
<dbReference type="CDD" id="cd16936">
    <property type="entry name" value="HATPase_RsbW-like"/>
    <property type="match status" value="1"/>
</dbReference>
<protein>
    <submittedName>
        <fullName evidence="2">Serine-protein kinase RsbW</fullName>
        <ecNumber evidence="2">2.7.11.1</ecNumber>
    </submittedName>
</protein>
<gene>
    <name evidence="2" type="ORF">DESPIGER_0418</name>
</gene>
<dbReference type="Proteomes" id="UP000186323">
    <property type="component" value="Chromosome I"/>
</dbReference>
<feature type="domain" description="Histidine kinase/HSP90-like ATPase" evidence="1">
    <location>
        <begin position="6"/>
        <end position="142"/>
    </location>
</feature>
<reference evidence="3" key="1">
    <citation type="submission" date="2016-10" db="EMBL/GenBank/DDBJ databases">
        <authorList>
            <person name="Wegmann U."/>
        </authorList>
    </citation>
    <scope>NUCLEOTIDE SEQUENCE [LARGE SCALE GENOMIC DNA]</scope>
</reference>
<dbReference type="GO" id="GO:0004674">
    <property type="term" value="F:protein serine/threonine kinase activity"/>
    <property type="evidence" value="ECO:0007669"/>
    <property type="project" value="UniProtKB-EC"/>
</dbReference>
<organism evidence="2 3">
    <name type="scientific">Desulfovibrio piger</name>
    <dbReference type="NCBI Taxonomy" id="901"/>
    <lineage>
        <taxon>Bacteria</taxon>
        <taxon>Pseudomonadati</taxon>
        <taxon>Thermodesulfobacteriota</taxon>
        <taxon>Desulfovibrionia</taxon>
        <taxon>Desulfovibrionales</taxon>
        <taxon>Desulfovibrionaceae</taxon>
        <taxon>Desulfovibrio</taxon>
    </lineage>
</organism>
<keyword evidence="2" id="KW-0418">Kinase</keyword>
<dbReference type="KEGG" id="dpg:DESPIGER_0418"/>
<evidence type="ECO:0000313" key="3">
    <source>
        <dbReference type="Proteomes" id="UP000186323"/>
    </source>
</evidence>
<dbReference type="InterPro" id="IPR036890">
    <property type="entry name" value="HATPase_C_sf"/>
</dbReference>
<keyword evidence="2" id="KW-0808">Transferase</keyword>
<dbReference type="Pfam" id="PF13581">
    <property type="entry name" value="HATPase_c_2"/>
    <property type="match status" value="1"/>
</dbReference>
<dbReference type="AlphaFoldDB" id="A0A1K1LC55"/>
<proteinExistence type="predicted"/>
<keyword evidence="3" id="KW-1185">Reference proteome</keyword>
<dbReference type="InterPro" id="IPR003594">
    <property type="entry name" value="HATPase_dom"/>
</dbReference>
<sequence>MARIMLPARVDSCAPAMEFLREHLAADHAGILGFVELAVEELLVNVATYAYAGPCPQEGDRNAHWGQMELGFKRVSMDSAPFLCVWIRDWGTSFDPFMETATPDTSLAAEERPIGGLGVHLVKNVSAHHCYSGDDGTNTIELYFQLARDEN</sequence>
<dbReference type="Gene3D" id="3.30.565.10">
    <property type="entry name" value="Histidine kinase-like ATPase, C-terminal domain"/>
    <property type="match status" value="1"/>
</dbReference>